<dbReference type="EMBL" id="LGVR01000060">
    <property type="protein sequence ID" value="KOA85041.1"/>
    <property type="molecule type" value="Genomic_DNA"/>
</dbReference>
<keyword evidence="1" id="KW-0614">Plasmid</keyword>
<evidence type="ECO:0000313" key="1">
    <source>
        <dbReference type="EMBL" id="KOA85041.1"/>
    </source>
</evidence>
<name>A0A9Q1ZB91_CLOBO</name>
<accession>A0A9Q1ZB91</accession>
<sequence length="246" mass="28722">MNKNANLVEVDVDDIKLKTLANIPISITKSITIYPLTLKEITTLGYDIYNKSLNYICIDLKDIEYNYQSLANITTLDFIINSCIQDANFKIMFLNALSLFLRSKMHFFDNKIYVNKILKENIITNDIFKSIQTIIKVQNSIEQKKEDGYNVKSKKGREILEKLKKGKEKLNKAKENLNLTLFDLVSIYCSYNNNTNLLDVWDYNMFQFNDQFQRIQILEQYDVNIQALLHGAKMEGENPTFIKKIN</sequence>
<gene>
    <name evidence="1" type="ORF">ADU74_10250</name>
</gene>
<evidence type="ECO:0000313" key="2">
    <source>
        <dbReference type="Proteomes" id="UP000037540"/>
    </source>
</evidence>
<dbReference type="RefSeq" id="WP_013720932.1">
    <property type="nucleotide sequence ID" value="NZ_LGVO01000040.1"/>
</dbReference>
<dbReference type="Proteomes" id="UP000037540">
    <property type="component" value="Unassembled WGS sequence"/>
</dbReference>
<protein>
    <submittedName>
        <fullName evidence="1">Uncharacterized protein</fullName>
    </submittedName>
</protein>
<geneLocation type="plasmid" evidence="1">
    <name>p1BKT015925</name>
</geneLocation>
<reference evidence="1 2" key="1">
    <citation type="submission" date="2015-07" db="EMBL/GenBank/DDBJ databases">
        <title>Draft genome sequences of 17 French Clostridium botulinum group III.</title>
        <authorList>
            <person name="Woudstra C."/>
            <person name="Le Marechal C."/>
            <person name="Souillard R."/>
            <person name="Bayon-Auboyer M.-H."/>
            <person name="Dessouter D."/>
            <person name="Fach P."/>
        </authorList>
    </citation>
    <scope>NUCLEOTIDE SEQUENCE [LARGE SCALE GENOMIC DNA]</scope>
    <source>
        <strain evidence="1 2">12LNRI-CD</strain>
        <plasmid evidence="1">p1BKT015925</plasmid>
    </source>
</reference>
<organism evidence="1 2">
    <name type="scientific">Clostridium botulinum</name>
    <dbReference type="NCBI Taxonomy" id="1491"/>
    <lineage>
        <taxon>Bacteria</taxon>
        <taxon>Bacillati</taxon>
        <taxon>Bacillota</taxon>
        <taxon>Clostridia</taxon>
        <taxon>Eubacteriales</taxon>
        <taxon>Clostridiaceae</taxon>
        <taxon>Clostridium</taxon>
    </lineage>
</organism>
<dbReference type="AlphaFoldDB" id="A0A9Q1ZB91"/>
<comment type="caution">
    <text evidence="1">The sequence shown here is derived from an EMBL/GenBank/DDBJ whole genome shotgun (WGS) entry which is preliminary data.</text>
</comment>
<proteinExistence type="predicted"/>